<accession>A0ABN6N2U2</accession>
<sequence>MNAPAQQHSEQIVRFSFSQRLEHIVTIFTFTGLCLTGLPQKFYAKGWAQWMVEHLGGIDQTRWIHRAIGILFVTATVVHLVNGLNALLSRRSAFTMLLNKKDFEDCVLQLRYYLGLTDEHPRYDRFDYKQKWEYWSLFLGNIIMGLSGLMLFFPTVFAKVLPGQLIPAAKVAHSNEGLMAFFVIAVWHIYNAHLQPDVFPFDTSIFTGKISRERMLHEHPLELARIEGRSADDDHGHHADASRKVG</sequence>
<dbReference type="Pfam" id="PF01292">
    <property type="entry name" value="Ni_hydr_CYTB"/>
    <property type="match status" value="1"/>
</dbReference>
<keyword evidence="5 6" id="KW-0472">Membrane</keyword>
<dbReference type="PANTHER" id="PTHR30485:SF0">
    <property type="entry name" value="NI_FE-HYDROGENASE 1 B-TYPE CYTOCHROME SUBUNIT-RELATED"/>
    <property type="match status" value="1"/>
</dbReference>
<evidence type="ECO:0000313" key="9">
    <source>
        <dbReference type="Proteomes" id="UP001162734"/>
    </source>
</evidence>
<proteinExistence type="predicted"/>
<reference evidence="9" key="1">
    <citation type="journal article" date="2022" name="Int. J. Syst. Evol. Microbiol.">
        <title>Anaeromyxobacter oryzae sp. nov., Anaeromyxobacter diazotrophicus sp. nov. and Anaeromyxobacter paludicola sp. nov., isolated from paddy soils.</title>
        <authorList>
            <person name="Itoh H."/>
            <person name="Xu Z."/>
            <person name="Mise K."/>
            <person name="Masuda Y."/>
            <person name="Ushijima N."/>
            <person name="Hayakawa C."/>
            <person name="Shiratori Y."/>
            <person name="Senoo K."/>
        </authorList>
    </citation>
    <scope>NUCLEOTIDE SEQUENCE [LARGE SCALE GENOMIC DNA]</scope>
    <source>
        <strain evidence="9">Red630</strain>
    </source>
</reference>
<evidence type="ECO:0000313" key="8">
    <source>
        <dbReference type="EMBL" id="BDG07386.1"/>
    </source>
</evidence>
<protein>
    <recommendedName>
        <fullName evidence="7">Cytochrome b561 bacterial/Ni-hydrogenase domain-containing protein</fullName>
    </recommendedName>
</protein>
<dbReference type="Gene3D" id="1.20.950.20">
    <property type="entry name" value="Transmembrane di-heme cytochromes, Chain C"/>
    <property type="match status" value="1"/>
</dbReference>
<organism evidence="8 9">
    <name type="scientific">Anaeromyxobacter paludicola</name>
    <dbReference type="NCBI Taxonomy" id="2918171"/>
    <lineage>
        <taxon>Bacteria</taxon>
        <taxon>Pseudomonadati</taxon>
        <taxon>Myxococcota</taxon>
        <taxon>Myxococcia</taxon>
        <taxon>Myxococcales</taxon>
        <taxon>Cystobacterineae</taxon>
        <taxon>Anaeromyxobacteraceae</taxon>
        <taxon>Anaeromyxobacter</taxon>
    </lineage>
</organism>
<feature type="transmembrane region" description="Helical" evidence="6">
    <location>
        <begin position="21"/>
        <end position="43"/>
    </location>
</feature>
<name>A0ABN6N2U2_9BACT</name>
<dbReference type="InterPro" id="IPR016174">
    <property type="entry name" value="Di-haem_cyt_TM"/>
</dbReference>
<keyword evidence="9" id="KW-1185">Reference proteome</keyword>
<dbReference type="Proteomes" id="UP001162734">
    <property type="component" value="Chromosome"/>
</dbReference>
<comment type="subcellular location">
    <subcellularLocation>
        <location evidence="1">Cell membrane</location>
        <topology evidence="1">Multi-pass membrane protein</topology>
    </subcellularLocation>
</comment>
<evidence type="ECO:0000256" key="3">
    <source>
        <dbReference type="ARBA" id="ARBA00022692"/>
    </source>
</evidence>
<feature type="transmembrane region" description="Helical" evidence="6">
    <location>
        <begin position="177"/>
        <end position="194"/>
    </location>
</feature>
<gene>
    <name evidence="8" type="ORF">AMPC_04990</name>
</gene>
<feature type="domain" description="Cytochrome b561 bacterial/Ni-hydrogenase" evidence="7">
    <location>
        <begin position="14"/>
        <end position="192"/>
    </location>
</feature>
<evidence type="ECO:0000259" key="7">
    <source>
        <dbReference type="Pfam" id="PF01292"/>
    </source>
</evidence>
<feature type="transmembrane region" description="Helical" evidence="6">
    <location>
        <begin position="63"/>
        <end position="88"/>
    </location>
</feature>
<evidence type="ECO:0000256" key="1">
    <source>
        <dbReference type="ARBA" id="ARBA00004651"/>
    </source>
</evidence>
<dbReference type="SUPFAM" id="SSF81342">
    <property type="entry name" value="Transmembrane di-heme cytochromes"/>
    <property type="match status" value="1"/>
</dbReference>
<dbReference type="EMBL" id="AP025592">
    <property type="protein sequence ID" value="BDG07386.1"/>
    <property type="molecule type" value="Genomic_DNA"/>
</dbReference>
<dbReference type="InterPro" id="IPR011577">
    <property type="entry name" value="Cyt_b561_bac/Ni-Hgenase"/>
</dbReference>
<feature type="transmembrane region" description="Helical" evidence="6">
    <location>
        <begin position="134"/>
        <end position="157"/>
    </location>
</feature>
<evidence type="ECO:0000256" key="2">
    <source>
        <dbReference type="ARBA" id="ARBA00022475"/>
    </source>
</evidence>
<evidence type="ECO:0000256" key="4">
    <source>
        <dbReference type="ARBA" id="ARBA00022989"/>
    </source>
</evidence>
<dbReference type="InterPro" id="IPR051542">
    <property type="entry name" value="Hydrogenase_cytochrome"/>
</dbReference>
<dbReference type="PANTHER" id="PTHR30485">
    <property type="entry name" value="NI/FE-HYDROGENASE 1 B-TYPE CYTOCHROME SUBUNIT"/>
    <property type="match status" value="1"/>
</dbReference>
<evidence type="ECO:0000256" key="6">
    <source>
        <dbReference type="SAM" id="Phobius"/>
    </source>
</evidence>
<keyword evidence="4 6" id="KW-1133">Transmembrane helix</keyword>
<evidence type="ECO:0000256" key="5">
    <source>
        <dbReference type="ARBA" id="ARBA00023136"/>
    </source>
</evidence>
<keyword evidence="3 6" id="KW-0812">Transmembrane</keyword>
<dbReference type="RefSeq" id="WP_248344081.1">
    <property type="nucleotide sequence ID" value="NZ_AP025592.1"/>
</dbReference>
<keyword evidence="2" id="KW-1003">Cell membrane</keyword>